<dbReference type="OrthoDB" id="8793884at2"/>
<feature type="transmembrane region" description="Helical" evidence="1">
    <location>
        <begin position="528"/>
        <end position="548"/>
    </location>
</feature>
<feature type="transmembrane region" description="Helical" evidence="1">
    <location>
        <begin position="50"/>
        <end position="68"/>
    </location>
</feature>
<keyword evidence="3" id="KW-1185">Reference proteome</keyword>
<keyword evidence="1" id="KW-0812">Transmembrane</keyword>
<accession>A0A2S0MXK7</accession>
<evidence type="ECO:0000313" key="2">
    <source>
        <dbReference type="EMBL" id="AVO40618.1"/>
    </source>
</evidence>
<sequence>MAQPPHPPHPPAGADPRAGLRRAARVVLAGWAYLLLFAAVAHGLLRWPMLGVAAASWLLALPVLAAWWHQDATHRLLALHPYRSGAALHRWYARRVLPMALRVMLALLLTAAALLQTPFFALSEWVLLALAAPGYALLEAVFYRLGAAQFATERYAQRWVRRATHATLVLLLALAWLALRLSDHASVPLPLAERLGQWQAGWSDAPSHALRWALDALAWSQAGFETALSQLPADRRWQALAGLVLAPLALFGHSALAIAGCALSLPELRRASAVPLCAEVVPPRLTPERAAVWAAIGVLATWLWLDLAGRTEYLAQSSPSPFAVQALPECERIGGRVYRVGAEALLEQLGARTQKSLAASQVQACTALDKVRALAEPGVDAYLDWYFSLGAEWARLAAMLAGDAELLMRVKFEQLVLQDDGIGSALGTVQREYAAQWGAALNARADALALLESQHLVLSESQCRVVHEAPESPALLAVRGHSARLAASSGVALIAGSFAGTVAAKAMGKASMKAASKLLLKAAAKKSLGKAGAAAAGAALGTVVAPGLGTALGAGLGAAVGLALGAGVDLTLLAAEEMLTRENMRRELLEAVDESLAPYRASLSCGAARP</sequence>
<protein>
    <submittedName>
        <fullName evidence="2">Uncharacterized protein</fullName>
    </submittedName>
</protein>
<proteinExistence type="predicted"/>
<organism evidence="2 3">
    <name type="scientific">Simplicispira suum</name>
    <dbReference type="NCBI Taxonomy" id="2109915"/>
    <lineage>
        <taxon>Bacteria</taxon>
        <taxon>Pseudomonadati</taxon>
        <taxon>Pseudomonadota</taxon>
        <taxon>Betaproteobacteria</taxon>
        <taxon>Burkholderiales</taxon>
        <taxon>Comamonadaceae</taxon>
        <taxon>Simplicispira</taxon>
    </lineage>
</organism>
<dbReference type="KEGG" id="simp:C6571_04350"/>
<feature type="transmembrane region" description="Helical" evidence="1">
    <location>
        <begin position="26"/>
        <end position="44"/>
    </location>
</feature>
<evidence type="ECO:0000313" key="3">
    <source>
        <dbReference type="Proteomes" id="UP000239326"/>
    </source>
</evidence>
<name>A0A2S0MXK7_9BURK</name>
<dbReference type="Proteomes" id="UP000239326">
    <property type="component" value="Chromosome"/>
</dbReference>
<dbReference type="RefSeq" id="WP_106445609.1">
    <property type="nucleotide sequence ID" value="NZ_CP027669.1"/>
</dbReference>
<evidence type="ECO:0000256" key="1">
    <source>
        <dbReference type="SAM" id="Phobius"/>
    </source>
</evidence>
<feature type="transmembrane region" description="Helical" evidence="1">
    <location>
        <begin position="485"/>
        <end position="507"/>
    </location>
</feature>
<dbReference type="EMBL" id="CP027669">
    <property type="protein sequence ID" value="AVO40618.1"/>
    <property type="molecule type" value="Genomic_DNA"/>
</dbReference>
<feature type="transmembrane region" description="Helical" evidence="1">
    <location>
        <begin position="125"/>
        <end position="147"/>
    </location>
</feature>
<keyword evidence="1" id="KW-1133">Transmembrane helix</keyword>
<keyword evidence="1" id="KW-0472">Membrane</keyword>
<feature type="transmembrane region" description="Helical" evidence="1">
    <location>
        <begin position="554"/>
        <end position="575"/>
    </location>
</feature>
<feature type="transmembrane region" description="Helical" evidence="1">
    <location>
        <begin position="99"/>
        <end position="119"/>
    </location>
</feature>
<gene>
    <name evidence="2" type="ORF">C6571_04350</name>
</gene>
<dbReference type="AlphaFoldDB" id="A0A2S0MXK7"/>
<feature type="transmembrane region" description="Helical" evidence="1">
    <location>
        <begin position="159"/>
        <end position="179"/>
    </location>
</feature>
<reference evidence="2 3" key="1">
    <citation type="submission" date="2018-03" db="EMBL/GenBank/DDBJ databases">
        <title>Genome sequencing of Simplicispira sp.</title>
        <authorList>
            <person name="Kim S.-J."/>
            <person name="Heo J."/>
            <person name="Kwon S.-W."/>
        </authorList>
    </citation>
    <scope>NUCLEOTIDE SEQUENCE [LARGE SCALE GENOMIC DNA]</scope>
    <source>
        <strain evidence="2 3">SC1-8</strain>
    </source>
</reference>